<evidence type="ECO:0000313" key="2">
    <source>
        <dbReference type="Proteomes" id="UP000020077"/>
    </source>
</evidence>
<comment type="caution">
    <text evidence="1">The sequence shown here is derived from an EMBL/GenBank/DDBJ whole genome shotgun (WGS) entry which is preliminary data.</text>
</comment>
<reference evidence="1 2" key="1">
    <citation type="submission" date="2014-02" db="EMBL/GenBank/DDBJ databases">
        <title>Expanding our view of genomic diversity in Candidatus Accumulibacter clades.</title>
        <authorList>
            <person name="Skennerton C.T."/>
            <person name="Barr J.J."/>
            <person name="Slater F.R."/>
            <person name="Bond P.L."/>
            <person name="Tyson G.W."/>
        </authorList>
    </citation>
    <scope>NUCLEOTIDE SEQUENCE [LARGE SCALE GENOMIC DNA]</scope>
    <source>
        <strain evidence="2">BA-91</strain>
    </source>
</reference>
<dbReference type="EMBL" id="JDVG02000333">
    <property type="protein sequence ID" value="KFB72806.1"/>
    <property type="molecule type" value="Genomic_DNA"/>
</dbReference>
<dbReference type="AlphaFoldDB" id="A0A080LVY9"/>
<protein>
    <submittedName>
        <fullName evidence="1">Uncharacterized protein</fullName>
    </submittedName>
</protein>
<gene>
    <name evidence="1" type="ORF">AW09_001960</name>
</gene>
<dbReference type="Proteomes" id="UP000020077">
    <property type="component" value="Unassembled WGS sequence"/>
</dbReference>
<accession>A0A080LVY9</accession>
<sequence>MLAFVIVVNLGKAVDRRGNHGQFVCRYRHRCQRTGADAFRSENGADARDLAFATQRFQCPQHGSLGNSEPGSQFGKWRRTERKIPLKVVEQAKVDRFVKRVVESVHQKPVRLARLVKKIPLGACTSSSPSFVNVAVS</sequence>
<proteinExistence type="predicted"/>
<name>A0A080LVY9_9PROT</name>
<evidence type="ECO:0000313" key="1">
    <source>
        <dbReference type="EMBL" id="KFB72806.1"/>
    </source>
</evidence>
<organism evidence="1 2">
    <name type="scientific">Candidatus Accumulibacter phosphatis</name>
    <dbReference type="NCBI Taxonomy" id="327160"/>
    <lineage>
        <taxon>Bacteria</taxon>
        <taxon>Pseudomonadati</taxon>
        <taxon>Pseudomonadota</taxon>
        <taxon>Betaproteobacteria</taxon>
        <taxon>Candidatus Accumulibacter</taxon>
    </lineage>
</organism>